<reference evidence="3 4" key="1">
    <citation type="submission" date="2018-04" db="EMBL/GenBank/DDBJ databases">
        <title>Genomic Encyclopedia of Archaeal and Bacterial Type Strains, Phase II (KMG-II): from individual species to whole genera.</title>
        <authorList>
            <person name="Goeker M."/>
        </authorList>
    </citation>
    <scope>NUCLEOTIDE SEQUENCE [LARGE SCALE GENOMIC DNA]</scope>
    <source>
        <strain evidence="3 4">DSM 29329</strain>
    </source>
</reference>
<dbReference type="EMBL" id="QBKN01000003">
    <property type="protein sequence ID" value="PTX51427.1"/>
    <property type="molecule type" value="Genomic_DNA"/>
</dbReference>
<proteinExistence type="predicted"/>
<feature type="domain" description="FHA" evidence="2">
    <location>
        <begin position="29"/>
        <end position="79"/>
    </location>
</feature>
<evidence type="ECO:0000256" key="1">
    <source>
        <dbReference type="SAM" id="MobiDB-lite"/>
    </source>
</evidence>
<dbReference type="SUPFAM" id="SSF51905">
    <property type="entry name" value="FAD/NAD(P)-binding domain"/>
    <property type="match status" value="1"/>
</dbReference>
<dbReference type="InterPro" id="IPR000253">
    <property type="entry name" value="FHA_dom"/>
</dbReference>
<dbReference type="Proteomes" id="UP000244069">
    <property type="component" value="Unassembled WGS sequence"/>
</dbReference>
<dbReference type="PROSITE" id="PS50006">
    <property type="entry name" value="FHA_DOMAIN"/>
    <property type="match status" value="1"/>
</dbReference>
<dbReference type="SUPFAM" id="SSF49879">
    <property type="entry name" value="SMAD/FHA domain"/>
    <property type="match status" value="1"/>
</dbReference>
<dbReference type="SMART" id="SM00240">
    <property type="entry name" value="FHA"/>
    <property type="match status" value="1"/>
</dbReference>
<sequence>MFRVTIEASDGGSGSTLSETRELAHGDSLIFGRDPGPGGVTLPGQGVSRRHFELVADAQGLTVTDLGSTNGTQLAGVGLGSARITTGQRISAADTSVTVRYEEVEAQTAPVGPQSRYITPATPENNGLPPDIPARGTVDVSEVHTGGRPVSEIAYCAIGAGIGSFVWIDHLRCYGVHEDDIVAIGPEDIPYATYARYCANSQIPDHERLRSNSASTPDNIWGFPGYALRESVTTGNPRYAFQVFGEPTLAESYTPRAGRVFRSFDREMKRINWSRMFRKGLVQALRKTSDGRYAIYWRASRDVVPEEQRNQVTLAKIVHVSTGYPATRFVDDFQDFLGRHPEMRSLVANAYEPHEHIYQKIESSTEPVNIMVRGRGIVASRILQRLSEARARNPNIVILHSIRSPIRGQQGAKYGWARRPVRGHVELQPFNWPKASWGGDVRLKYENADAEERGRILSQLGGTTTAERSDWIAIGERGGEEGWYRAIFGSVKHIAVRGEKLGIDIKTPDGFDQSFEADYLVDCTGLVADLSRSLFLADLLNTYELPQNHAWRERDGTWQPGPRTGLEVSNAFEIEGLRNGSGRVYAAGQVTAGGPYLAVDSFLGLQYAALRSVDDIGANRLTAMRPIGPARSAIQWLRWCAGSTP</sequence>
<evidence type="ECO:0000259" key="2">
    <source>
        <dbReference type="PROSITE" id="PS50006"/>
    </source>
</evidence>
<evidence type="ECO:0000313" key="4">
    <source>
        <dbReference type="Proteomes" id="UP000244069"/>
    </source>
</evidence>
<dbReference type="InterPro" id="IPR036188">
    <property type="entry name" value="FAD/NAD-bd_sf"/>
</dbReference>
<protein>
    <submittedName>
        <fullName evidence="3">FHA domain-containing protein</fullName>
    </submittedName>
</protein>
<dbReference type="Pfam" id="PF00498">
    <property type="entry name" value="FHA"/>
    <property type="match status" value="1"/>
</dbReference>
<feature type="region of interest" description="Disordered" evidence="1">
    <location>
        <begin position="113"/>
        <end position="134"/>
    </location>
</feature>
<keyword evidence="4" id="KW-1185">Reference proteome</keyword>
<name>A0A2T6B5U2_9RHOB</name>
<gene>
    <name evidence="3" type="ORF">C8N44_103171</name>
</gene>
<comment type="caution">
    <text evidence="3">The sequence shown here is derived from an EMBL/GenBank/DDBJ whole genome shotgun (WGS) entry which is preliminary data.</text>
</comment>
<organism evidence="3 4">
    <name type="scientific">Allosediminivita pacifica</name>
    <dbReference type="NCBI Taxonomy" id="1267769"/>
    <lineage>
        <taxon>Bacteria</taxon>
        <taxon>Pseudomonadati</taxon>
        <taxon>Pseudomonadota</taxon>
        <taxon>Alphaproteobacteria</taxon>
        <taxon>Rhodobacterales</taxon>
        <taxon>Paracoccaceae</taxon>
        <taxon>Allosediminivita</taxon>
    </lineage>
</organism>
<dbReference type="CDD" id="cd00060">
    <property type="entry name" value="FHA"/>
    <property type="match status" value="1"/>
</dbReference>
<evidence type="ECO:0000313" key="3">
    <source>
        <dbReference type="EMBL" id="PTX51427.1"/>
    </source>
</evidence>
<dbReference type="InterPro" id="IPR008984">
    <property type="entry name" value="SMAD_FHA_dom_sf"/>
</dbReference>
<accession>A0A2T6B5U2</accession>
<dbReference type="OrthoDB" id="7788186at2"/>
<dbReference type="AlphaFoldDB" id="A0A2T6B5U2"/>
<dbReference type="RefSeq" id="WP_107974812.1">
    <property type="nucleotide sequence ID" value="NZ_BMEZ01000003.1"/>
</dbReference>
<dbReference type="Gene3D" id="2.60.200.20">
    <property type="match status" value="1"/>
</dbReference>